<dbReference type="Proteomes" id="UP000673394">
    <property type="component" value="Unassembled WGS sequence"/>
</dbReference>
<accession>A0ABS5CA57</accession>
<name>A0ABS5CA57_9BACL</name>
<evidence type="ECO:0000313" key="3">
    <source>
        <dbReference type="Proteomes" id="UP000673394"/>
    </source>
</evidence>
<gene>
    <name evidence="2" type="ORF">I8J30_07490</name>
</gene>
<dbReference type="PANTHER" id="PTHR43649:SF11">
    <property type="entry name" value="ABC TRANSPORTER SUBSTRATE-BINDING PROTEIN YESO-RELATED"/>
    <property type="match status" value="1"/>
</dbReference>
<sequence>MKKSFKRVWTIPFAFTLLAGSIIGCSSESTSDGTANTAANESAAAGNTNVKTEPVTLRFSWWGGDQRHKATLAVIDLYMKKHPNVKIIGEYSGYQGYYQKLVTQLSSNAAPDIIQIDQPWLADLTSQSDIFVDLKDKFDVSGFDQSFLDSFAVINGKLQSLPTGVNGDVFIYNKDAMGKAGIQVDEKLDWDKLFAYGEKLKSVDKSAYLLNTELYNISDILRKYTVQHTGKRWINQDYTLGFTKQDAVGAFKLLLKMEESHVIEPFEDILLFDEDPSKNPKWANGKLLGFLDQVSELENYQSLMKGALDVAQAPILVGAADTGVVVRPSQLIAVNEDSKNQETALNFLNFFFHDPEAIRTLGTVRGVPATEDAKKLLLDDKLMNPLVAKGIRIASATKGSNENAVEANKEIYSITTDIIEKVGFKTATPEEAADELIQRLNEKLAELKAGHSD</sequence>
<dbReference type="InterPro" id="IPR050490">
    <property type="entry name" value="Bact_solute-bd_prot1"/>
</dbReference>
<evidence type="ECO:0000256" key="1">
    <source>
        <dbReference type="SAM" id="SignalP"/>
    </source>
</evidence>
<feature type="signal peptide" evidence="1">
    <location>
        <begin position="1"/>
        <end position="19"/>
    </location>
</feature>
<dbReference type="PROSITE" id="PS51257">
    <property type="entry name" value="PROKAR_LIPOPROTEIN"/>
    <property type="match status" value="1"/>
</dbReference>
<comment type="caution">
    <text evidence="2">The sequence shown here is derived from an EMBL/GenBank/DDBJ whole genome shotgun (WGS) entry which is preliminary data.</text>
</comment>
<reference evidence="2 3" key="1">
    <citation type="submission" date="2021-04" db="EMBL/GenBank/DDBJ databases">
        <title>Paenibacillus sp. DLE-14 whole genome sequence.</title>
        <authorList>
            <person name="Ham Y.J."/>
        </authorList>
    </citation>
    <scope>NUCLEOTIDE SEQUENCE [LARGE SCALE GENOMIC DNA]</scope>
    <source>
        <strain evidence="2 3">DLE-14</strain>
    </source>
</reference>
<dbReference type="InterPro" id="IPR006059">
    <property type="entry name" value="SBP"/>
</dbReference>
<dbReference type="PANTHER" id="PTHR43649">
    <property type="entry name" value="ARABINOSE-BINDING PROTEIN-RELATED"/>
    <property type="match status" value="1"/>
</dbReference>
<keyword evidence="1" id="KW-0732">Signal</keyword>
<organism evidence="2 3">
    <name type="scientific">Paenibacillus lignilyticus</name>
    <dbReference type="NCBI Taxonomy" id="1172615"/>
    <lineage>
        <taxon>Bacteria</taxon>
        <taxon>Bacillati</taxon>
        <taxon>Bacillota</taxon>
        <taxon>Bacilli</taxon>
        <taxon>Bacillales</taxon>
        <taxon>Paenibacillaceae</taxon>
        <taxon>Paenibacillus</taxon>
    </lineage>
</organism>
<proteinExistence type="predicted"/>
<protein>
    <submittedName>
        <fullName evidence="2">Carbohydrate ABC transporter substrate-binding protein</fullName>
    </submittedName>
</protein>
<feature type="chain" id="PRO_5045561217" evidence="1">
    <location>
        <begin position="20"/>
        <end position="453"/>
    </location>
</feature>
<dbReference type="EMBL" id="JAGKSP010000002">
    <property type="protein sequence ID" value="MBP3962547.1"/>
    <property type="molecule type" value="Genomic_DNA"/>
</dbReference>
<dbReference type="RefSeq" id="WP_210656834.1">
    <property type="nucleotide sequence ID" value="NZ_JAGKSP010000002.1"/>
</dbReference>
<evidence type="ECO:0000313" key="2">
    <source>
        <dbReference type="EMBL" id="MBP3962547.1"/>
    </source>
</evidence>
<dbReference type="Gene3D" id="3.40.190.10">
    <property type="entry name" value="Periplasmic binding protein-like II"/>
    <property type="match status" value="2"/>
</dbReference>
<keyword evidence="3" id="KW-1185">Reference proteome</keyword>
<dbReference type="Pfam" id="PF01547">
    <property type="entry name" value="SBP_bac_1"/>
    <property type="match status" value="1"/>
</dbReference>
<dbReference type="SUPFAM" id="SSF53850">
    <property type="entry name" value="Periplasmic binding protein-like II"/>
    <property type="match status" value="1"/>
</dbReference>